<name>A0AAW1RYY0_9CHLO</name>
<evidence type="ECO:0000313" key="4">
    <source>
        <dbReference type="EMBL" id="KAK9838960.1"/>
    </source>
</evidence>
<feature type="region of interest" description="Disordered" evidence="2">
    <location>
        <begin position="838"/>
        <end position="911"/>
    </location>
</feature>
<feature type="compositionally biased region" description="Low complexity" evidence="2">
    <location>
        <begin position="515"/>
        <end position="531"/>
    </location>
</feature>
<feature type="compositionally biased region" description="Low complexity" evidence="2">
    <location>
        <begin position="888"/>
        <end position="897"/>
    </location>
</feature>
<sequence>MGEHHRPNLQEQIVGQFFLKAAHTILGARTLQHTRRAPSSQQAQKCWFNLEIEEVEQAAQQLELWRRDTSSALILEIYVQPWETTQQAASGQDAEAAGSAANQPCSGDSLLERWVIADSRAGGRSQLSRSQMQRLDPPSIYKRMVIMLRALYSYVRILPAYRMYRACRRSRGANFGMRYAIRQSKASLEELRRPPEGAQRMQHLALGPVELPQGQVCLWVHCRPASSVSILEQATAPVLQPRIIPDYMTQARPPAGAPRSSLSASLWQNTPSSPANLPQTGQDPGICRASSVPTHNAGVPRRHSWSTRPGASPGRVQVVPVPSQGTTLGFQTPTLSPSQSPGLQQPTSSRPDQQVNPSNQGLHSMQFSPGSLPSPSGRGWVGRSAETRVHQSRATPNSPQLMSTPSRHPGGFPGGATGGPKSPSMAGANVQPVRITTSQYAGAPGPGQQAVQGRSQAPDRGSVPAQLSPADSASPSNSGRQASAPVRIPGAAGSRVASAIDLRNLPQDSGARQHPSPFAGAAGRAPASAPANSHLTSHEHAHAMTSGRPAAPQLHPCPESGAIHQMHDYDMEQQPSFGKGSSGPLAPATPSPAAGQLAAAPGSSYSSSYPTSGSPQLPFACTPSQHSYASIPDHPTLGDRQASMGVTPSPPISGRGSSALAAVRRRSWSGRASSLGHPDGNPGAGPFGGGAMPGEGSSGGTAGGPSSGSSLMMTRQDSLSSSLLSSSTPRHFGFHAAPLPGAYTSPGGSSGPGQPRHGFRASSEADQPSPSGMDDACESDVLPFALDGDSYSPDTTGVTPNHVTSSQMEADAAVGAFVRLIQEAPPLRASHSMLCAASPGAPTARGQPSQDSGWWPGMPGQQALQPSNPPRTSLRRSSSQALQEMPLPSSVVPSSVVRDAGGSIQGGQSPVWDMQAGMDMLAQFKAQLGTLSMQAAD</sequence>
<dbReference type="InterPro" id="IPR036570">
    <property type="entry name" value="HORMA_dom_sf"/>
</dbReference>
<feature type="compositionally biased region" description="Polar residues" evidence="2">
    <location>
        <begin position="323"/>
        <end position="367"/>
    </location>
</feature>
<evidence type="ECO:0000259" key="3">
    <source>
        <dbReference type="Pfam" id="PF10033"/>
    </source>
</evidence>
<feature type="compositionally biased region" description="Low complexity" evidence="2">
    <location>
        <begin position="598"/>
        <end position="615"/>
    </location>
</feature>
<dbReference type="InterPro" id="IPR040182">
    <property type="entry name" value="ATG13"/>
</dbReference>
<feature type="compositionally biased region" description="Polar residues" evidence="2">
    <location>
        <begin position="469"/>
        <end position="481"/>
    </location>
</feature>
<feature type="compositionally biased region" description="Low complexity" evidence="2">
    <location>
        <begin position="368"/>
        <end position="378"/>
    </location>
</feature>
<feature type="domain" description="Autophagy-related protein 13 N-terminal" evidence="3">
    <location>
        <begin position="15"/>
        <end position="223"/>
    </location>
</feature>
<feature type="compositionally biased region" description="Polar residues" evidence="2">
    <location>
        <begin position="792"/>
        <end position="802"/>
    </location>
</feature>
<dbReference type="PANTHER" id="PTHR13430">
    <property type="match status" value="1"/>
</dbReference>
<dbReference type="Pfam" id="PF10033">
    <property type="entry name" value="ATG13"/>
    <property type="match status" value="1"/>
</dbReference>
<dbReference type="Proteomes" id="UP001438707">
    <property type="component" value="Unassembled WGS sequence"/>
</dbReference>
<comment type="caution">
    <text evidence="4">The sequence shown here is derived from an EMBL/GenBank/DDBJ whole genome shotgun (WGS) entry which is preliminary data.</text>
</comment>
<keyword evidence="5" id="KW-1185">Reference proteome</keyword>
<evidence type="ECO:0000256" key="1">
    <source>
        <dbReference type="ARBA" id="ARBA00023006"/>
    </source>
</evidence>
<organism evidence="4 5">
    <name type="scientific">Apatococcus lobatus</name>
    <dbReference type="NCBI Taxonomy" id="904363"/>
    <lineage>
        <taxon>Eukaryota</taxon>
        <taxon>Viridiplantae</taxon>
        <taxon>Chlorophyta</taxon>
        <taxon>core chlorophytes</taxon>
        <taxon>Trebouxiophyceae</taxon>
        <taxon>Chlorellales</taxon>
        <taxon>Chlorellaceae</taxon>
        <taxon>Apatococcus</taxon>
    </lineage>
</organism>
<dbReference type="InterPro" id="IPR018731">
    <property type="entry name" value="Atg13_N"/>
</dbReference>
<feature type="compositionally biased region" description="Polar residues" evidence="2">
    <location>
        <begin position="392"/>
        <end position="406"/>
    </location>
</feature>
<dbReference type="GO" id="GO:1990316">
    <property type="term" value="C:Atg1/ULK1 kinase complex"/>
    <property type="evidence" value="ECO:0007669"/>
    <property type="project" value="InterPro"/>
</dbReference>
<feature type="compositionally biased region" description="Gly residues" evidence="2">
    <location>
        <begin position="682"/>
        <end position="706"/>
    </location>
</feature>
<feature type="region of interest" description="Disordered" evidence="2">
    <location>
        <begin position="249"/>
        <end position="489"/>
    </location>
</feature>
<dbReference type="GO" id="GO:0000045">
    <property type="term" value="P:autophagosome assembly"/>
    <property type="evidence" value="ECO:0007669"/>
    <property type="project" value="InterPro"/>
</dbReference>
<dbReference type="EMBL" id="JALJOS010000005">
    <property type="protein sequence ID" value="KAK9838960.1"/>
    <property type="molecule type" value="Genomic_DNA"/>
</dbReference>
<feature type="compositionally biased region" description="Low complexity" evidence="2">
    <location>
        <begin position="439"/>
        <end position="453"/>
    </location>
</feature>
<feature type="region of interest" description="Disordered" evidence="2">
    <location>
        <begin position="506"/>
        <end position="802"/>
    </location>
</feature>
<gene>
    <name evidence="4" type="ORF">WJX74_006806</name>
</gene>
<evidence type="ECO:0000313" key="5">
    <source>
        <dbReference type="Proteomes" id="UP001438707"/>
    </source>
</evidence>
<proteinExistence type="predicted"/>
<feature type="compositionally biased region" description="Low complexity" evidence="2">
    <location>
        <begin position="718"/>
        <end position="727"/>
    </location>
</feature>
<feature type="compositionally biased region" description="Polar residues" evidence="2">
    <location>
        <begin position="260"/>
        <end position="282"/>
    </location>
</feature>
<dbReference type="AlphaFoldDB" id="A0AAW1RYY0"/>
<reference evidence="4 5" key="1">
    <citation type="journal article" date="2024" name="Nat. Commun.">
        <title>Phylogenomics reveals the evolutionary origins of lichenization in chlorophyte algae.</title>
        <authorList>
            <person name="Puginier C."/>
            <person name="Libourel C."/>
            <person name="Otte J."/>
            <person name="Skaloud P."/>
            <person name="Haon M."/>
            <person name="Grisel S."/>
            <person name="Petersen M."/>
            <person name="Berrin J.G."/>
            <person name="Delaux P.M."/>
            <person name="Dal Grande F."/>
            <person name="Keller J."/>
        </authorList>
    </citation>
    <scope>NUCLEOTIDE SEQUENCE [LARGE SCALE GENOMIC DNA]</scope>
    <source>
        <strain evidence="4 5">SAG 2145</strain>
    </source>
</reference>
<accession>A0AAW1RYY0</accession>
<protein>
    <recommendedName>
        <fullName evidence="3">Autophagy-related protein 13 N-terminal domain-containing protein</fullName>
    </recommendedName>
</protein>
<keyword evidence="1" id="KW-0072">Autophagy</keyword>
<dbReference type="Gene3D" id="3.30.900.10">
    <property type="entry name" value="HORMA domain"/>
    <property type="match status" value="1"/>
</dbReference>
<evidence type="ECO:0000256" key="2">
    <source>
        <dbReference type="SAM" id="MobiDB-lite"/>
    </source>
</evidence>